<dbReference type="EMBL" id="JAMQQD010000006">
    <property type="protein sequence ID" value="MCW7516514.1"/>
    <property type="molecule type" value="Genomic_DNA"/>
</dbReference>
<dbReference type="Pfam" id="PF00425">
    <property type="entry name" value="Chorismate_bind"/>
    <property type="match status" value="1"/>
</dbReference>
<dbReference type="InterPro" id="IPR036038">
    <property type="entry name" value="Aminotransferase-like"/>
</dbReference>
<name>A0AAW5VFR8_9LEPT</name>
<dbReference type="GO" id="GO:0046820">
    <property type="term" value="F:4-amino-4-deoxychorismate synthase activity"/>
    <property type="evidence" value="ECO:0007669"/>
    <property type="project" value="TreeGrafter"/>
</dbReference>
<gene>
    <name evidence="2" type="ORF">ND810_15210</name>
</gene>
<dbReference type="GO" id="GO:0000162">
    <property type="term" value="P:L-tryptophan biosynthetic process"/>
    <property type="evidence" value="ECO:0007669"/>
    <property type="project" value="TreeGrafter"/>
</dbReference>
<sequence length="621" mass="71510">MIPIESIPWIQFEESYRNLGGLLFEDCVSEPGYTICDHYSHPIEEIPLTFSRNQNLKGQIHSLFDRLDLERKKGNYPCGILNYELGYNFIEGLDLESSPLKEGTSLLHITIYQNKKRSKYKNPDLKFDSLISISNPKPKWSKDEYTTQWEKTLEYLKLGESYELNLCFPVEFQIQGDLFSYYQNLKAKQKTKYSVFYPYEGKNKTIVSLSPELFFEVNGETITTEPMKGTIVRGNTKEEDQKNFLHLQTSEKERAENVMITDLYRNDLGRIAKLGTVVVEELFSIRGLSTVWQMVSQVTAKLDKPFSWNTVLSSLFPSGSVIGAPKRNSYELLRSLEFGNRGVYTGAFFTSEETNHIPQIRACVTIRTLETESNDKSHKAIYGIGSGVTVLSKPNEEYEECLSKLKILTSPIPPTFQILETMKVSNGKIFLKEHHGNRLESTAKRFGFSFSKKKLEDTFHRIELEVTGKVRIRFLLNEEGNFHWEKTPLPKRSIRPTIQLGFAKEPINSNDVFLFHKTTNRGVYNHLTEVCKELGFDDCILFDKDGRVLETTIRNLFYREKGKWFTPSLETGGLPGVFREWLLKKGWVKVKPTTRDDLLRAEAILVGNSVRGFERVTLVTK</sequence>
<reference evidence="2" key="1">
    <citation type="submission" date="2022-06" db="EMBL/GenBank/DDBJ databases">
        <title>Leptospira isolates from biofilms formed at urban environments.</title>
        <authorList>
            <person name="Ribeiro P.S."/>
            <person name="Sousa T."/>
            <person name="Carvalho N."/>
            <person name="Aburjaile F."/>
            <person name="Neves F."/>
            <person name="Oliveira D."/>
            <person name="Blanco L."/>
            <person name="Lima J."/>
            <person name="Costa F."/>
            <person name="Brenig B."/>
            <person name="Soares S."/>
            <person name="Ramos R."/>
            <person name="Goes-Neto A."/>
            <person name="Matiuzzi M."/>
            <person name="Azevedo V."/>
            <person name="Ristow P."/>
        </authorList>
    </citation>
    <scope>NUCLEOTIDE SEQUENCE</scope>
    <source>
        <strain evidence="2">VSF7</strain>
    </source>
</reference>
<evidence type="ECO:0000259" key="1">
    <source>
        <dbReference type="Pfam" id="PF00425"/>
    </source>
</evidence>
<dbReference type="PANTHER" id="PTHR11236">
    <property type="entry name" value="AMINOBENZOATE/ANTHRANILATE SYNTHASE"/>
    <property type="match status" value="1"/>
</dbReference>
<comment type="caution">
    <text evidence="2">The sequence shown here is derived from an EMBL/GenBank/DDBJ whole genome shotgun (WGS) entry which is preliminary data.</text>
</comment>
<dbReference type="InterPro" id="IPR001544">
    <property type="entry name" value="Aminotrans_IV"/>
</dbReference>
<dbReference type="RefSeq" id="WP_265356280.1">
    <property type="nucleotide sequence ID" value="NZ_JAMQPS010000004.1"/>
</dbReference>
<dbReference type="InterPro" id="IPR043132">
    <property type="entry name" value="BCAT-like_C"/>
</dbReference>
<dbReference type="SUPFAM" id="SSF56752">
    <property type="entry name" value="D-aminoacid aminotransferase-like PLP-dependent enzymes"/>
    <property type="match status" value="1"/>
</dbReference>
<dbReference type="Pfam" id="PF01063">
    <property type="entry name" value="Aminotran_4"/>
    <property type="match status" value="1"/>
</dbReference>
<dbReference type="InterPro" id="IPR015890">
    <property type="entry name" value="Chorismate_C"/>
</dbReference>
<protein>
    <submittedName>
        <fullName evidence="2">Bifunctional anthranilate synthase component I family protein/class IV aminotransferase</fullName>
    </submittedName>
</protein>
<feature type="domain" description="Chorismate-utilising enzyme C-terminal" evidence="1">
    <location>
        <begin position="142"/>
        <end position="404"/>
    </location>
</feature>
<dbReference type="PANTHER" id="PTHR11236:SF50">
    <property type="entry name" value="AMINODEOXYCHORISMATE SYNTHASE COMPONENT 1"/>
    <property type="match status" value="1"/>
</dbReference>
<evidence type="ECO:0000313" key="2">
    <source>
        <dbReference type="EMBL" id="MCW7516514.1"/>
    </source>
</evidence>
<keyword evidence="2" id="KW-0032">Aminotransferase</keyword>
<accession>A0AAW5VFR8</accession>
<dbReference type="SUPFAM" id="SSF56322">
    <property type="entry name" value="ADC synthase"/>
    <property type="match status" value="1"/>
</dbReference>
<dbReference type="Gene3D" id="3.20.10.10">
    <property type="entry name" value="D-amino Acid Aminotransferase, subunit A, domain 2"/>
    <property type="match status" value="1"/>
</dbReference>
<dbReference type="InterPro" id="IPR005801">
    <property type="entry name" value="ADC_synthase"/>
</dbReference>
<dbReference type="InterPro" id="IPR019999">
    <property type="entry name" value="Anth_synth_I-like"/>
</dbReference>
<dbReference type="Gene3D" id="3.60.120.10">
    <property type="entry name" value="Anthranilate synthase"/>
    <property type="match status" value="1"/>
</dbReference>
<evidence type="ECO:0000313" key="3">
    <source>
        <dbReference type="Proteomes" id="UP001209694"/>
    </source>
</evidence>
<dbReference type="Gene3D" id="3.30.470.10">
    <property type="match status" value="1"/>
</dbReference>
<dbReference type="AlphaFoldDB" id="A0AAW5VFR8"/>
<dbReference type="InterPro" id="IPR043131">
    <property type="entry name" value="BCAT-like_N"/>
</dbReference>
<dbReference type="Proteomes" id="UP001209694">
    <property type="component" value="Unassembled WGS sequence"/>
</dbReference>
<proteinExistence type="predicted"/>
<organism evidence="2 3">
    <name type="scientific">Leptospira levettii</name>
    <dbReference type="NCBI Taxonomy" id="2023178"/>
    <lineage>
        <taxon>Bacteria</taxon>
        <taxon>Pseudomonadati</taxon>
        <taxon>Spirochaetota</taxon>
        <taxon>Spirochaetia</taxon>
        <taxon>Leptospirales</taxon>
        <taxon>Leptospiraceae</taxon>
        <taxon>Leptospira</taxon>
    </lineage>
</organism>
<keyword evidence="2" id="KW-0808">Transferase</keyword>